<feature type="compositionally biased region" description="Low complexity" evidence="1">
    <location>
        <begin position="165"/>
        <end position="180"/>
    </location>
</feature>
<feature type="region of interest" description="Disordered" evidence="1">
    <location>
        <begin position="155"/>
        <end position="183"/>
    </location>
</feature>
<dbReference type="EMBL" id="NVSR01000145">
    <property type="protein sequence ID" value="PCI23399.1"/>
    <property type="molecule type" value="Genomic_DNA"/>
</dbReference>
<evidence type="ECO:0000313" key="3">
    <source>
        <dbReference type="Proteomes" id="UP000218113"/>
    </source>
</evidence>
<feature type="region of interest" description="Disordered" evidence="1">
    <location>
        <begin position="18"/>
        <end position="42"/>
    </location>
</feature>
<organism evidence="2 3">
    <name type="scientific">SAR324 cluster bacterium</name>
    <dbReference type="NCBI Taxonomy" id="2024889"/>
    <lineage>
        <taxon>Bacteria</taxon>
        <taxon>Deltaproteobacteria</taxon>
        <taxon>SAR324 cluster</taxon>
    </lineage>
</organism>
<name>A0A2A4SQN7_9DELT</name>
<reference evidence="3" key="1">
    <citation type="submission" date="2017-08" db="EMBL/GenBank/DDBJ databases">
        <title>A dynamic microbial community with high functional redundancy inhabits the cold, oxic subseafloor aquifer.</title>
        <authorList>
            <person name="Tully B.J."/>
            <person name="Wheat C.G."/>
            <person name="Glazer B.T."/>
            <person name="Huber J.A."/>
        </authorList>
    </citation>
    <scope>NUCLEOTIDE SEQUENCE [LARGE SCALE GENOMIC DNA]</scope>
</reference>
<accession>A0A2A4SQN7</accession>
<protein>
    <submittedName>
        <fullName evidence="2">Uncharacterized protein</fullName>
    </submittedName>
</protein>
<evidence type="ECO:0000256" key="1">
    <source>
        <dbReference type="SAM" id="MobiDB-lite"/>
    </source>
</evidence>
<proteinExistence type="predicted"/>
<comment type="caution">
    <text evidence="2">The sequence shown here is derived from an EMBL/GenBank/DDBJ whole genome shotgun (WGS) entry which is preliminary data.</text>
</comment>
<evidence type="ECO:0000313" key="2">
    <source>
        <dbReference type="EMBL" id="PCI23399.1"/>
    </source>
</evidence>
<gene>
    <name evidence="2" type="ORF">COB67_12820</name>
</gene>
<dbReference type="AlphaFoldDB" id="A0A2A4SQN7"/>
<dbReference type="Proteomes" id="UP000218113">
    <property type="component" value="Unassembled WGS sequence"/>
</dbReference>
<sequence length="826" mass="89830">MGALVPILMFSVIGCSSSDSSSTDDSGGDSGGGTSMPTASAGSGALTVSSKVSVVDAQSGNGSNAAVSSSTILISKGSRALFLDMGAISGPLNSAYDTSTFAANADYNQDESHTFVHEESVQVLDTVNNILCSIAQTKYSEMLGKGDYRVQVDQTQCDSDRDSASSKTENSQNQSSTSTKTEYETWTVNSSRAADQPHIVKLWINQEASERDDASLIFAKMEIYRSSSEGNPYGYFKMNFVGHPLDANGSPDTTQVLFKGYMKTVLENSTNKVLLQFSNSMSFGTQTFTEQATFKRSADGTSGSGTLSAPDFSTMQSQSDTPTQATFDLAYNASNFLRSNGTEQKCFDRSSFQNTIWSYGMYDTNGARVNINSGFPITYTSAGTDYHGWVGYHGLWMPGDVTLTSGATVSKETYNASGGTSEDYEVFIAGGRLIKHSKQSTTLGEIKNVPLQWNYYDSNTNQSVEYQVIWTGTKLQKTATLNRNDWSWEPLSSPQDLSFSGDDYEFHFWSEVLGGSGRIALKDTSNNAIAIANATPVIFHTQNVVYPTDTVPATLSCFNNCPDPSKLNTNTSDVNLTDVDWYQDATSDTVSFNDYTFNTTDMELKYSGTPVVMTSSNTNFSWGVHTGMLFENNGSNQTAIQCDWDTSKTCLWKAYDNMNEYYTWETGTDSWNKFTAIKTTGGTFAKFDPPIKVTYQHSQSNATAPDYKYNGVKFNLDYSGFGNLHGIPGRCIDKDGEATSCNGNVRWVPEFSIPVAEQVTNLLDNTTYVLKPLEMEQRMTLTDAANCSTLSLPSFTLPSLSSWEDPVIGDQPTVAGAPAVVGGVVQ</sequence>